<gene>
    <name evidence="2" type="ORF">AABB92_01310</name>
</gene>
<dbReference type="Proteomes" id="UP001468095">
    <property type="component" value="Unassembled WGS sequence"/>
</dbReference>
<dbReference type="EMBL" id="JBCGBG010000001">
    <property type="protein sequence ID" value="MEL7694300.1"/>
    <property type="molecule type" value="Genomic_DNA"/>
</dbReference>
<keyword evidence="3" id="KW-1185">Reference proteome</keyword>
<feature type="signal peptide" evidence="1">
    <location>
        <begin position="1"/>
        <end position="19"/>
    </location>
</feature>
<evidence type="ECO:0000313" key="3">
    <source>
        <dbReference type="Proteomes" id="UP001468095"/>
    </source>
</evidence>
<evidence type="ECO:0000256" key="1">
    <source>
        <dbReference type="SAM" id="SignalP"/>
    </source>
</evidence>
<organism evidence="2 3">
    <name type="scientific">Pantoea brenneri</name>
    <dbReference type="NCBI Taxonomy" id="472694"/>
    <lineage>
        <taxon>Bacteria</taxon>
        <taxon>Pseudomonadati</taxon>
        <taxon>Pseudomonadota</taxon>
        <taxon>Gammaproteobacteria</taxon>
        <taxon>Enterobacterales</taxon>
        <taxon>Erwiniaceae</taxon>
        <taxon>Pantoea</taxon>
    </lineage>
</organism>
<name>A0ABU9MJB1_9GAMM</name>
<protein>
    <submittedName>
        <fullName evidence="2">Uncharacterized protein</fullName>
    </submittedName>
</protein>
<dbReference type="RefSeq" id="WP_031375898.1">
    <property type="nucleotide sequence ID" value="NZ_JBCGBG010000001.1"/>
</dbReference>
<feature type="chain" id="PRO_5046042086" evidence="1">
    <location>
        <begin position="20"/>
        <end position="234"/>
    </location>
</feature>
<sequence length="234" mass="26507">MKTKYFALFIFSICKFTFADINPEINMPADFNGDNFIAREINENSSVSYNTVESSGCNIIKFKEYRTSPNNKASTEENNPANRFPVNTWVCLSSDTVYNNGYDRSMNEKIVYSRSKSLWVKANNKKSEIISSDQDGPYKSLKLYNIKAKNAEGYVVFDENITKDDKKIYKNAKELVSFCLVQDSTYSALCGSGNLSSDSSQIPYVLKTFESMEIGLDNKVNEKMLNGSNKQKVN</sequence>
<evidence type="ECO:0000313" key="2">
    <source>
        <dbReference type="EMBL" id="MEL7694300.1"/>
    </source>
</evidence>
<keyword evidence="1" id="KW-0732">Signal</keyword>
<reference evidence="2 3" key="1">
    <citation type="submission" date="2024-04" db="EMBL/GenBank/DDBJ databases">
        <authorList>
            <person name="Suleimanova A.D."/>
            <person name="Pudova D.S."/>
            <person name="Shagimardanova E.I."/>
            <person name="Sharipova M.R."/>
        </authorList>
    </citation>
    <scope>NUCLEOTIDE SEQUENCE [LARGE SCALE GENOMIC DNA]</scope>
    <source>
        <strain evidence="2 3">3.1</strain>
    </source>
</reference>
<proteinExistence type="predicted"/>
<comment type="caution">
    <text evidence="2">The sequence shown here is derived from an EMBL/GenBank/DDBJ whole genome shotgun (WGS) entry which is preliminary data.</text>
</comment>
<accession>A0ABU9MJB1</accession>